<keyword evidence="8" id="KW-1185">Reference proteome</keyword>
<sequence>MAKQGKLFLIPTVIAAETENLVLPPDLKTICDSIDYFLAENIRTARRCLSAMKMSKPIQELNFQELSKKTNAEQINTLMQPIFQGKDIGVMSEAGCPGIADPGARAVAYAHAKGIEVIPLVGPSSIFLALMASGFSGQSFAFHGYLPIDKKEKHEAIRTLSENLRKSGQTQIFMETPYRNNPLLEDLIKVLGKNDLLCIAKNITGKDEMIKTQTIHSWSKNKPDLHKIPCIFLIGNH</sequence>
<dbReference type="InterPro" id="IPR014777">
    <property type="entry name" value="4pyrrole_Mease_sub1"/>
</dbReference>
<dbReference type="PANTHER" id="PTHR46111:SF2">
    <property type="entry name" value="SAM-DEPENDENT METHYLTRANSFERASE"/>
    <property type="match status" value="1"/>
</dbReference>
<dbReference type="PIRSF" id="PIRSF005917">
    <property type="entry name" value="MTase_YraL"/>
    <property type="match status" value="1"/>
</dbReference>
<name>A0A937DD40_9BACT</name>
<dbReference type="InterPro" id="IPR008189">
    <property type="entry name" value="rRNA_ssu_MeTfrase_I"/>
</dbReference>
<dbReference type="GO" id="GO:0006364">
    <property type="term" value="P:rRNA processing"/>
    <property type="evidence" value="ECO:0007669"/>
    <property type="project" value="UniProtKB-KW"/>
</dbReference>
<keyword evidence="3 7" id="KW-0489">Methyltransferase</keyword>
<keyword evidence="1" id="KW-0963">Cytoplasm</keyword>
<accession>A0A937DD40</accession>
<proteinExistence type="predicted"/>
<dbReference type="GO" id="GO:0032259">
    <property type="term" value="P:methylation"/>
    <property type="evidence" value="ECO:0007669"/>
    <property type="project" value="UniProtKB-KW"/>
</dbReference>
<dbReference type="Gene3D" id="3.40.1010.10">
    <property type="entry name" value="Cobalt-precorrin-4 Transmethylase, Domain 1"/>
    <property type="match status" value="1"/>
</dbReference>
<dbReference type="RefSeq" id="WP_201916815.1">
    <property type="nucleotide sequence ID" value="NZ_JAERQG010000001.1"/>
</dbReference>
<evidence type="ECO:0000313" key="8">
    <source>
        <dbReference type="Proteomes" id="UP000642920"/>
    </source>
</evidence>
<evidence type="ECO:0000256" key="2">
    <source>
        <dbReference type="ARBA" id="ARBA00022552"/>
    </source>
</evidence>
<evidence type="ECO:0000256" key="3">
    <source>
        <dbReference type="ARBA" id="ARBA00022603"/>
    </source>
</evidence>
<evidence type="ECO:0000256" key="1">
    <source>
        <dbReference type="ARBA" id="ARBA00022490"/>
    </source>
</evidence>
<dbReference type="GO" id="GO:0008168">
    <property type="term" value="F:methyltransferase activity"/>
    <property type="evidence" value="ECO:0007669"/>
    <property type="project" value="UniProtKB-KW"/>
</dbReference>
<protein>
    <submittedName>
        <fullName evidence="7">SAM-dependent methyltransferase</fullName>
    </submittedName>
</protein>
<dbReference type="InterPro" id="IPR000878">
    <property type="entry name" value="4pyrrol_Mease"/>
</dbReference>
<organism evidence="7 8">
    <name type="scientific">Marivirga atlantica</name>
    <dbReference type="NCBI Taxonomy" id="1548457"/>
    <lineage>
        <taxon>Bacteria</taxon>
        <taxon>Pseudomonadati</taxon>
        <taxon>Bacteroidota</taxon>
        <taxon>Cytophagia</taxon>
        <taxon>Cytophagales</taxon>
        <taxon>Marivirgaceae</taxon>
        <taxon>Marivirga</taxon>
    </lineage>
</organism>
<dbReference type="CDD" id="cd11649">
    <property type="entry name" value="RsmI_like"/>
    <property type="match status" value="1"/>
</dbReference>
<dbReference type="InterPro" id="IPR035996">
    <property type="entry name" value="4pyrrol_Methylase_sf"/>
</dbReference>
<dbReference type="AlphaFoldDB" id="A0A937DD40"/>
<evidence type="ECO:0000259" key="6">
    <source>
        <dbReference type="Pfam" id="PF00590"/>
    </source>
</evidence>
<reference evidence="7" key="1">
    <citation type="submission" date="2021-01" db="EMBL/GenBank/DDBJ databases">
        <title>Marivirga sp. nov., isolated from intertidal surface sediments.</title>
        <authorList>
            <person name="Zhang M."/>
        </authorList>
    </citation>
    <scope>NUCLEOTIDE SEQUENCE</scope>
    <source>
        <strain evidence="7">SM1354</strain>
    </source>
</reference>
<gene>
    <name evidence="7" type="ORF">JKP34_01060</name>
</gene>
<dbReference type="Pfam" id="PF00590">
    <property type="entry name" value="TP_methylase"/>
    <property type="match status" value="1"/>
</dbReference>
<keyword evidence="2" id="KW-0698">rRNA processing</keyword>
<dbReference type="InterPro" id="IPR014776">
    <property type="entry name" value="4pyrrole_Mease_sub2"/>
</dbReference>
<keyword evidence="4" id="KW-0808">Transferase</keyword>
<dbReference type="SUPFAM" id="SSF53790">
    <property type="entry name" value="Tetrapyrrole methylase"/>
    <property type="match status" value="1"/>
</dbReference>
<dbReference type="PANTHER" id="PTHR46111">
    <property type="entry name" value="RIBOSOMAL RNA SMALL SUBUNIT METHYLTRANSFERASE I"/>
    <property type="match status" value="1"/>
</dbReference>
<evidence type="ECO:0000313" key="7">
    <source>
        <dbReference type="EMBL" id="MBL0763817.1"/>
    </source>
</evidence>
<keyword evidence="5" id="KW-0949">S-adenosyl-L-methionine</keyword>
<dbReference type="Gene3D" id="3.30.950.10">
    <property type="entry name" value="Methyltransferase, Cobalt-precorrin-4 Transmethylase, Domain 2"/>
    <property type="match status" value="1"/>
</dbReference>
<feature type="domain" description="Tetrapyrrole methylase" evidence="6">
    <location>
        <begin position="64"/>
        <end position="215"/>
    </location>
</feature>
<dbReference type="EMBL" id="JAERQG010000001">
    <property type="protein sequence ID" value="MBL0763817.1"/>
    <property type="molecule type" value="Genomic_DNA"/>
</dbReference>
<comment type="caution">
    <text evidence="7">The sequence shown here is derived from an EMBL/GenBank/DDBJ whole genome shotgun (WGS) entry which is preliminary data.</text>
</comment>
<dbReference type="Proteomes" id="UP000642920">
    <property type="component" value="Unassembled WGS sequence"/>
</dbReference>
<evidence type="ECO:0000256" key="5">
    <source>
        <dbReference type="ARBA" id="ARBA00022691"/>
    </source>
</evidence>
<evidence type="ECO:0000256" key="4">
    <source>
        <dbReference type="ARBA" id="ARBA00022679"/>
    </source>
</evidence>